<dbReference type="EMBL" id="LAZR01001208">
    <property type="protein sequence ID" value="KKN48695.1"/>
    <property type="molecule type" value="Genomic_DNA"/>
</dbReference>
<sequence length="257" mass="29992">MKPFLLELDLSQVESRICYMRTRNSILVAQAQSPPWEFDGHTETAQMIYGVEKPTPTQRYLGKKTSHGVMRGMQGKKLADELLKEGTVMAVSDCDWLIQRYFETKPAIRDVYFTEVRQQVWDERRLVNSWGRVIEWPYDKFGDDLYREAYSWPLQSDAADLINQQGLIPMYHWLKNSKMHTKILAQVHDSLLFNTCIEEAYDVALAFKGWIAKPIEYPAGPLSVPVTFKIGRTWAGDHEWKRLPSREEFNTKIEEII</sequence>
<dbReference type="InterPro" id="IPR001098">
    <property type="entry name" value="DNA-dir_DNA_pol_A_palm_dom"/>
</dbReference>
<dbReference type="InterPro" id="IPR043502">
    <property type="entry name" value="DNA/RNA_pol_sf"/>
</dbReference>
<comment type="caution">
    <text evidence="2">The sequence shown here is derived from an EMBL/GenBank/DDBJ whole genome shotgun (WGS) entry which is preliminary data.</text>
</comment>
<dbReference type="Pfam" id="PF00476">
    <property type="entry name" value="DNA_pol_A"/>
    <property type="match status" value="1"/>
</dbReference>
<dbReference type="GO" id="GO:0003887">
    <property type="term" value="F:DNA-directed DNA polymerase activity"/>
    <property type="evidence" value="ECO:0007669"/>
    <property type="project" value="InterPro"/>
</dbReference>
<dbReference type="GO" id="GO:0006261">
    <property type="term" value="P:DNA-templated DNA replication"/>
    <property type="evidence" value="ECO:0007669"/>
    <property type="project" value="InterPro"/>
</dbReference>
<dbReference type="SMART" id="SM00482">
    <property type="entry name" value="POLAc"/>
    <property type="match status" value="1"/>
</dbReference>
<dbReference type="PRINTS" id="PR00868">
    <property type="entry name" value="DNAPOLI"/>
</dbReference>
<dbReference type="GO" id="GO:0003677">
    <property type="term" value="F:DNA binding"/>
    <property type="evidence" value="ECO:0007669"/>
    <property type="project" value="InterPro"/>
</dbReference>
<protein>
    <recommendedName>
        <fullName evidence="1">DNA-directed DNA polymerase family A palm domain-containing protein</fullName>
    </recommendedName>
</protein>
<gene>
    <name evidence="2" type="ORF">LCGC14_0650140</name>
</gene>
<dbReference type="AlphaFoldDB" id="A0A0F9QWF8"/>
<dbReference type="InterPro" id="IPR002298">
    <property type="entry name" value="DNA_polymerase_A"/>
</dbReference>
<reference evidence="2" key="1">
    <citation type="journal article" date="2015" name="Nature">
        <title>Complex archaea that bridge the gap between prokaryotes and eukaryotes.</title>
        <authorList>
            <person name="Spang A."/>
            <person name="Saw J.H."/>
            <person name="Jorgensen S.L."/>
            <person name="Zaremba-Niedzwiedzka K."/>
            <person name="Martijn J."/>
            <person name="Lind A.E."/>
            <person name="van Eijk R."/>
            <person name="Schleper C."/>
            <person name="Guy L."/>
            <person name="Ettema T.J."/>
        </authorList>
    </citation>
    <scope>NUCLEOTIDE SEQUENCE</scope>
</reference>
<dbReference type="SUPFAM" id="SSF56672">
    <property type="entry name" value="DNA/RNA polymerases"/>
    <property type="match status" value="1"/>
</dbReference>
<evidence type="ECO:0000259" key="1">
    <source>
        <dbReference type="SMART" id="SM00482"/>
    </source>
</evidence>
<feature type="domain" description="DNA-directed DNA polymerase family A palm" evidence="1">
    <location>
        <begin position="5"/>
        <end position="199"/>
    </location>
</feature>
<dbReference type="Gene3D" id="3.30.70.370">
    <property type="match status" value="1"/>
</dbReference>
<proteinExistence type="predicted"/>
<name>A0A0F9QWF8_9ZZZZ</name>
<organism evidence="2">
    <name type="scientific">marine sediment metagenome</name>
    <dbReference type="NCBI Taxonomy" id="412755"/>
    <lineage>
        <taxon>unclassified sequences</taxon>
        <taxon>metagenomes</taxon>
        <taxon>ecological metagenomes</taxon>
    </lineage>
</organism>
<evidence type="ECO:0000313" key="2">
    <source>
        <dbReference type="EMBL" id="KKN48695.1"/>
    </source>
</evidence>
<accession>A0A0F9QWF8</accession>
<dbReference type="Gene3D" id="1.10.150.20">
    <property type="entry name" value="5' to 3' exonuclease, C-terminal subdomain"/>
    <property type="match status" value="1"/>
</dbReference>